<proteinExistence type="predicted"/>
<evidence type="ECO:0000313" key="1">
    <source>
        <dbReference type="EMBL" id="EGF77892.1"/>
    </source>
</evidence>
<evidence type="ECO:0000313" key="2">
    <source>
        <dbReference type="Proteomes" id="UP000007241"/>
    </source>
</evidence>
<dbReference type="AlphaFoldDB" id="F4PAA3"/>
<dbReference type="RefSeq" id="XP_006681500.1">
    <property type="nucleotide sequence ID" value="XM_006681437.1"/>
</dbReference>
<organism evidence="1 2">
    <name type="scientific">Batrachochytrium dendrobatidis (strain JAM81 / FGSC 10211)</name>
    <name type="common">Frog chytrid fungus</name>
    <dbReference type="NCBI Taxonomy" id="684364"/>
    <lineage>
        <taxon>Eukaryota</taxon>
        <taxon>Fungi</taxon>
        <taxon>Fungi incertae sedis</taxon>
        <taxon>Chytridiomycota</taxon>
        <taxon>Chytridiomycota incertae sedis</taxon>
        <taxon>Chytridiomycetes</taxon>
        <taxon>Rhizophydiales</taxon>
        <taxon>Rhizophydiales incertae sedis</taxon>
        <taxon>Batrachochytrium</taxon>
    </lineage>
</organism>
<reference evidence="1 2" key="1">
    <citation type="submission" date="2009-12" db="EMBL/GenBank/DDBJ databases">
        <title>The draft genome of Batrachochytrium dendrobatidis.</title>
        <authorList>
            <consortium name="US DOE Joint Genome Institute (JGI-PGF)"/>
            <person name="Kuo A."/>
            <person name="Salamov A."/>
            <person name="Schmutz J."/>
            <person name="Lucas S."/>
            <person name="Pitluck S."/>
            <person name="Rosenblum E."/>
            <person name="Stajich J."/>
            <person name="Eisen M."/>
            <person name="Grigoriev I.V."/>
        </authorList>
    </citation>
    <scope>NUCLEOTIDE SEQUENCE [LARGE SCALE GENOMIC DNA]</scope>
    <source>
        <strain evidence="2">JAM81 / FGSC 10211</strain>
    </source>
</reference>
<dbReference type="GeneID" id="18244220"/>
<keyword evidence="2" id="KW-1185">Reference proteome</keyword>
<protein>
    <submittedName>
        <fullName evidence="1">Uncharacterized protein</fullName>
    </submittedName>
</protein>
<dbReference type="Proteomes" id="UP000007241">
    <property type="component" value="Unassembled WGS sequence"/>
</dbReference>
<name>F4PAA3_BATDJ</name>
<gene>
    <name evidence="1" type="ORF">BATDEDRAFT_91307</name>
</gene>
<dbReference type="EMBL" id="GL882890">
    <property type="protein sequence ID" value="EGF77892.1"/>
    <property type="molecule type" value="Genomic_DNA"/>
</dbReference>
<dbReference type="HOGENOM" id="CLU_2654096_0_0_1"/>
<dbReference type="InParanoid" id="F4PAA3"/>
<accession>F4PAA3</accession>
<sequence length="76" mass="8336">MTVSPLTILDRLISENLHGPTIPFNPNSSAAAKANSLNFDQWVLIGDEYTDLDAKDPRCCLTTFYSSSLITSICID</sequence>